<reference evidence="4" key="1">
    <citation type="journal article" date="2019" name="Int. J. Syst. Evol. Microbiol.">
        <title>The Global Catalogue of Microorganisms (GCM) 10K type strain sequencing project: providing services to taxonomists for standard genome sequencing and annotation.</title>
        <authorList>
            <consortium name="The Broad Institute Genomics Platform"/>
            <consortium name="The Broad Institute Genome Sequencing Center for Infectious Disease"/>
            <person name="Wu L."/>
            <person name="Ma J."/>
        </authorList>
    </citation>
    <scope>NUCLEOTIDE SEQUENCE [LARGE SCALE GENOMIC DNA]</scope>
    <source>
        <strain evidence="4">JCM 16545</strain>
    </source>
</reference>
<gene>
    <name evidence="3" type="ORF">ACFSQZ_13385</name>
</gene>
<sequence length="231" mass="26919">MLPPTLSAIDITTLFTTFLSKYWWILLIIIALKIFRLPSVKGWFGEQLVNRALKRLPATDYHLFHDFYLPRPDGKGTTHIDHLVVSRFGLFVIETKNYQGWIFGSEKQRTWTQQIYKKKHKFQNPLHQNPLHQNALHINALIHFLQLEKSVFHNLVYFVGDCTLKTKLPENVLTHGLPSFIKGHQKELLTESELTHCLEILKQTVTNKPQAAKQHVKQLKQRKAARGLRSI</sequence>
<dbReference type="RefSeq" id="WP_377093397.1">
    <property type="nucleotide sequence ID" value="NZ_JBHSJM010000001.1"/>
</dbReference>
<keyword evidence="1" id="KW-0472">Membrane</keyword>
<comment type="caution">
    <text evidence="3">The sequence shown here is derived from an EMBL/GenBank/DDBJ whole genome shotgun (WGS) entry which is preliminary data.</text>
</comment>
<dbReference type="Proteomes" id="UP001597297">
    <property type="component" value="Unassembled WGS sequence"/>
</dbReference>
<dbReference type="Pfam" id="PF08378">
    <property type="entry name" value="NERD"/>
    <property type="match status" value="1"/>
</dbReference>
<dbReference type="EMBL" id="JBHUJC010000042">
    <property type="protein sequence ID" value="MFD2277467.1"/>
    <property type="molecule type" value="Genomic_DNA"/>
</dbReference>
<keyword evidence="1" id="KW-0812">Transmembrane</keyword>
<dbReference type="InterPro" id="IPR011528">
    <property type="entry name" value="NERD"/>
</dbReference>
<dbReference type="PROSITE" id="PS50965">
    <property type="entry name" value="NERD"/>
    <property type="match status" value="1"/>
</dbReference>
<feature type="domain" description="NERD" evidence="2">
    <location>
        <begin position="41"/>
        <end position="159"/>
    </location>
</feature>
<evidence type="ECO:0000313" key="4">
    <source>
        <dbReference type="Proteomes" id="UP001597297"/>
    </source>
</evidence>
<keyword evidence="1" id="KW-1133">Transmembrane helix</keyword>
<name>A0ABW5E533_9BACT</name>
<evidence type="ECO:0000313" key="3">
    <source>
        <dbReference type="EMBL" id="MFD2277467.1"/>
    </source>
</evidence>
<protein>
    <submittedName>
        <fullName evidence="3">Nuclease-related domain-containing protein</fullName>
    </submittedName>
</protein>
<accession>A0ABW5E533</accession>
<organism evidence="3 4">
    <name type="scientific">Rubritalea spongiae</name>
    <dbReference type="NCBI Taxonomy" id="430797"/>
    <lineage>
        <taxon>Bacteria</taxon>
        <taxon>Pseudomonadati</taxon>
        <taxon>Verrucomicrobiota</taxon>
        <taxon>Verrucomicrobiia</taxon>
        <taxon>Verrucomicrobiales</taxon>
        <taxon>Rubritaleaceae</taxon>
        <taxon>Rubritalea</taxon>
    </lineage>
</organism>
<evidence type="ECO:0000259" key="2">
    <source>
        <dbReference type="PROSITE" id="PS50965"/>
    </source>
</evidence>
<keyword evidence="4" id="KW-1185">Reference proteome</keyword>
<proteinExistence type="predicted"/>
<evidence type="ECO:0000256" key="1">
    <source>
        <dbReference type="SAM" id="Phobius"/>
    </source>
</evidence>
<feature type="transmembrane region" description="Helical" evidence="1">
    <location>
        <begin position="12"/>
        <end position="32"/>
    </location>
</feature>